<accession>A0A6C0JVG8</accession>
<protein>
    <submittedName>
        <fullName evidence="1">Uncharacterized protein</fullName>
    </submittedName>
</protein>
<proteinExistence type="predicted"/>
<evidence type="ECO:0000313" key="1">
    <source>
        <dbReference type="EMBL" id="QHU09745.1"/>
    </source>
</evidence>
<sequence length="122" mass="13993">MAAAPTDEPVYYRIDEITKDCCVFRHSFCEIIPKDKIDEYMDRLFEKLVRENPPDRCSLGIKPEEHSKNPEAVSYCHCHRPPRITRSADGSEITVRDGLGDITLYKAVPVRIVSDFDSSVLY</sequence>
<name>A0A6C0JVG8_9ZZZZ</name>
<reference evidence="1" key="1">
    <citation type="journal article" date="2020" name="Nature">
        <title>Giant virus diversity and host interactions through global metagenomics.</title>
        <authorList>
            <person name="Schulz F."/>
            <person name="Roux S."/>
            <person name="Paez-Espino D."/>
            <person name="Jungbluth S."/>
            <person name="Walsh D.A."/>
            <person name="Denef V.J."/>
            <person name="McMahon K.D."/>
            <person name="Konstantinidis K.T."/>
            <person name="Eloe-Fadrosh E.A."/>
            <person name="Kyrpides N.C."/>
            <person name="Woyke T."/>
        </authorList>
    </citation>
    <scope>NUCLEOTIDE SEQUENCE</scope>
    <source>
        <strain evidence="1">GVMAG-S-1101164-164</strain>
    </source>
</reference>
<dbReference type="AlphaFoldDB" id="A0A6C0JVG8"/>
<organism evidence="1">
    <name type="scientific">viral metagenome</name>
    <dbReference type="NCBI Taxonomy" id="1070528"/>
    <lineage>
        <taxon>unclassified sequences</taxon>
        <taxon>metagenomes</taxon>
        <taxon>organismal metagenomes</taxon>
    </lineage>
</organism>
<dbReference type="EMBL" id="MN740745">
    <property type="protein sequence ID" value="QHU09745.1"/>
    <property type="molecule type" value="Genomic_DNA"/>
</dbReference>